<dbReference type="Proteomes" id="UP001141950">
    <property type="component" value="Unassembled WGS sequence"/>
</dbReference>
<dbReference type="EMBL" id="JANIPJ010000001">
    <property type="protein sequence ID" value="MCR2802678.1"/>
    <property type="molecule type" value="Genomic_DNA"/>
</dbReference>
<proteinExistence type="predicted"/>
<keyword evidence="2" id="KW-1185">Reference proteome</keyword>
<evidence type="ECO:0000313" key="1">
    <source>
        <dbReference type="EMBL" id="MCR2802678.1"/>
    </source>
</evidence>
<accession>A0A9X2MIZ9</accession>
<protein>
    <submittedName>
        <fullName evidence="1">Uncharacterized protein</fullName>
    </submittedName>
</protein>
<name>A0A9X2MIZ9_9BACL</name>
<sequence>MEKLPIIRTTRGIVFGSPDILNRCWNYRGKKLPSSYLQLMYKSANEKRTQLILDVSKVEMVYKGPTVEGPDAEYIKVVSGKIDKRRPLFL</sequence>
<comment type="caution">
    <text evidence="1">The sequence shown here is derived from an EMBL/GenBank/DDBJ whole genome shotgun (WGS) entry which is preliminary data.</text>
</comment>
<reference evidence="1" key="1">
    <citation type="submission" date="2022-08" db="EMBL/GenBank/DDBJ databases">
        <title>The genomic sequence of strain Paenibacillus sp. SCIV0701.</title>
        <authorList>
            <person name="Zhao H."/>
        </authorList>
    </citation>
    <scope>NUCLEOTIDE SEQUENCE</scope>
    <source>
        <strain evidence="1">SCIV0701</strain>
    </source>
</reference>
<dbReference type="AlphaFoldDB" id="A0A9X2MIZ9"/>
<organism evidence="1 2">
    <name type="scientific">Paenibacillus soyae</name>
    <dbReference type="NCBI Taxonomy" id="2969249"/>
    <lineage>
        <taxon>Bacteria</taxon>
        <taxon>Bacillati</taxon>
        <taxon>Bacillota</taxon>
        <taxon>Bacilli</taxon>
        <taxon>Bacillales</taxon>
        <taxon>Paenibacillaceae</taxon>
        <taxon>Paenibacillus</taxon>
    </lineage>
</organism>
<gene>
    <name evidence="1" type="ORF">NQZ67_02175</name>
</gene>
<dbReference type="RefSeq" id="WP_257442317.1">
    <property type="nucleotide sequence ID" value="NZ_JANIPJ010000001.1"/>
</dbReference>
<evidence type="ECO:0000313" key="2">
    <source>
        <dbReference type="Proteomes" id="UP001141950"/>
    </source>
</evidence>